<dbReference type="Proteomes" id="UP000568380">
    <property type="component" value="Unassembled WGS sequence"/>
</dbReference>
<dbReference type="AlphaFoldDB" id="A0A7W8A0N1"/>
<protein>
    <submittedName>
        <fullName evidence="1">1-acyl-sn-glycerol-3-phosphate acyltransferase</fullName>
    </submittedName>
</protein>
<keyword evidence="1" id="KW-0808">Transferase</keyword>
<dbReference type="EMBL" id="JACHIN010000003">
    <property type="protein sequence ID" value="MBB5077370.1"/>
    <property type="molecule type" value="Genomic_DNA"/>
</dbReference>
<proteinExistence type="predicted"/>
<evidence type="ECO:0000313" key="2">
    <source>
        <dbReference type="Proteomes" id="UP000568380"/>
    </source>
</evidence>
<dbReference type="RefSeq" id="WP_184961126.1">
    <property type="nucleotide sequence ID" value="NZ_JACHIN010000003.1"/>
</dbReference>
<keyword evidence="2" id="KW-1185">Reference proteome</keyword>
<dbReference type="GO" id="GO:0016746">
    <property type="term" value="F:acyltransferase activity"/>
    <property type="evidence" value="ECO:0007669"/>
    <property type="project" value="UniProtKB-KW"/>
</dbReference>
<evidence type="ECO:0000313" key="1">
    <source>
        <dbReference type="EMBL" id="MBB5077370.1"/>
    </source>
</evidence>
<keyword evidence="1" id="KW-0012">Acyltransferase</keyword>
<organism evidence="1 2">
    <name type="scientific">Nonomuraea endophytica</name>
    <dbReference type="NCBI Taxonomy" id="714136"/>
    <lineage>
        <taxon>Bacteria</taxon>
        <taxon>Bacillati</taxon>
        <taxon>Actinomycetota</taxon>
        <taxon>Actinomycetes</taxon>
        <taxon>Streptosporangiales</taxon>
        <taxon>Streptosporangiaceae</taxon>
        <taxon>Nonomuraea</taxon>
    </lineage>
</organism>
<sequence length="152" mass="16496">METPWWADDERLLAALGQARRAADEVPPEFVSAAKVAFLWRDVEAELAALVYDSALDRELVAVTRGGQRVLIFRSGTDTIEAEVGPETLLGQLLPPRPGTAERQLATGEAETTPIDEAGCFVFSSAPSGTFRIRCRSQEGVVRTPWVTGGPR</sequence>
<reference evidence="1 2" key="1">
    <citation type="submission" date="2020-08" db="EMBL/GenBank/DDBJ databases">
        <title>Genomic Encyclopedia of Type Strains, Phase IV (KMG-IV): sequencing the most valuable type-strain genomes for metagenomic binning, comparative biology and taxonomic classification.</title>
        <authorList>
            <person name="Goeker M."/>
        </authorList>
    </citation>
    <scope>NUCLEOTIDE SEQUENCE [LARGE SCALE GENOMIC DNA]</scope>
    <source>
        <strain evidence="1 2">DSM 45385</strain>
    </source>
</reference>
<gene>
    <name evidence="1" type="ORF">HNR40_002843</name>
</gene>
<comment type="caution">
    <text evidence="1">The sequence shown here is derived from an EMBL/GenBank/DDBJ whole genome shotgun (WGS) entry which is preliminary data.</text>
</comment>
<accession>A0A7W8A0N1</accession>
<name>A0A7W8A0N1_9ACTN</name>